<accession>A0A5K3EYA5</accession>
<reference evidence="1" key="1">
    <citation type="submission" date="2019-11" db="UniProtKB">
        <authorList>
            <consortium name="WormBaseParasite"/>
        </authorList>
    </citation>
    <scope>IDENTIFICATION</scope>
</reference>
<protein>
    <submittedName>
        <fullName evidence="1">DUF4206 domain-containing protein</fullName>
    </submittedName>
</protein>
<dbReference type="WBParaSite" id="MCU_004103-RA">
    <property type="protein sequence ID" value="MCU_004103-RA"/>
    <property type="gene ID" value="MCU_004103"/>
</dbReference>
<name>A0A5K3EYA5_MESCO</name>
<sequence length="277" mass="31145">MTLSSLKSSEDSLCCNDLETHDFRENLTAEVALFHACEHVICDLEASIFSSRLSIPLQCNEKSLVEAHNLNSFRPTSLPLISDIRPIRQFSSCGDLCSDGSLREINCQRLFKSLDCICDGCGTSERGDVEDDFENESPDPCQTALIAGGLVRVLARDFFDHNATPPLRLQRLRVRLASMSDTDWVAALSEVTCQYHRRTGDHLNLSSSYFDMTTSLSSQRRKGILLSQENHCFGCGVYVETKYLRSLRFCEYFGRFFCCVCHANTLMVVPGALLHSW</sequence>
<proteinExistence type="predicted"/>
<organism evidence="1">
    <name type="scientific">Mesocestoides corti</name>
    <name type="common">Flatworm</name>
    <dbReference type="NCBI Taxonomy" id="53468"/>
    <lineage>
        <taxon>Eukaryota</taxon>
        <taxon>Metazoa</taxon>
        <taxon>Spiralia</taxon>
        <taxon>Lophotrochozoa</taxon>
        <taxon>Platyhelminthes</taxon>
        <taxon>Cestoda</taxon>
        <taxon>Eucestoda</taxon>
        <taxon>Cyclophyllidea</taxon>
        <taxon>Mesocestoididae</taxon>
        <taxon>Mesocestoides</taxon>
    </lineage>
</organism>
<dbReference type="AlphaFoldDB" id="A0A5K3EYA5"/>
<evidence type="ECO:0000313" key="1">
    <source>
        <dbReference type="WBParaSite" id="MCU_004103-RA"/>
    </source>
</evidence>